<dbReference type="SUPFAM" id="SSF48452">
    <property type="entry name" value="TPR-like"/>
    <property type="match status" value="3"/>
</dbReference>
<evidence type="ECO:0000256" key="2">
    <source>
        <dbReference type="ARBA" id="ARBA00022803"/>
    </source>
</evidence>
<feature type="repeat" description="TPR" evidence="3">
    <location>
        <begin position="96"/>
        <end position="129"/>
    </location>
</feature>
<dbReference type="GO" id="GO:0005524">
    <property type="term" value="F:ATP binding"/>
    <property type="evidence" value="ECO:0007669"/>
    <property type="project" value="InterPro"/>
</dbReference>
<feature type="repeat" description="TPR" evidence="3">
    <location>
        <begin position="178"/>
        <end position="211"/>
    </location>
</feature>
<dbReference type="PROSITE" id="PS50005">
    <property type="entry name" value="TPR"/>
    <property type="match status" value="9"/>
</dbReference>
<dbReference type="Pfam" id="PF07719">
    <property type="entry name" value="TPR_2"/>
    <property type="match status" value="1"/>
</dbReference>
<protein>
    <recommendedName>
        <fullName evidence="4">Protein kinase domain-containing protein</fullName>
    </recommendedName>
</protein>
<accession>A0A397VSX0</accession>
<dbReference type="OrthoDB" id="10250354at2759"/>
<dbReference type="Pfam" id="PF00069">
    <property type="entry name" value="Pkinase"/>
    <property type="match status" value="1"/>
</dbReference>
<dbReference type="InterPro" id="IPR011009">
    <property type="entry name" value="Kinase-like_dom_sf"/>
</dbReference>
<dbReference type="AlphaFoldDB" id="A0A397VSX0"/>
<feature type="repeat" description="TPR" evidence="3">
    <location>
        <begin position="30"/>
        <end position="63"/>
    </location>
</feature>
<feature type="repeat" description="TPR" evidence="3">
    <location>
        <begin position="212"/>
        <end position="245"/>
    </location>
</feature>
<comment type="caution">
    <text evidence="5">The sequence shown here is derived from an EMBL/GenBank/DDBJ whole genome shotgun (WGS) entry which is preliminary data.</text>
</comment>
<dbReference type="EMBL" id="QKWP01000230">
    <property type="protein sequence ID" value="RIB24099.1"/>
    <property type="molecule type" value="Genomic_DNA"/>
</dbReference>
<dbReference type="Gene3D" id="1.10.510.10">
    <property type="entry name" value="Transferase(Phosphotransferase) domain 1"/>
    <property type="match status" value="1"/>
</dbReference>
<dbReference type="PANTHER" id="PTHR44858:SF1">
    <property type="entry name" value="UDP-N-ACETYLGLUCOSAMINE--PEPTIDE N-ACETYLGLUCOSAMINYLTRANSFERASE SPINDLY-RELATED"/>
    <property type="match status" value="1"/>
</dbReference>
<evidence type="ECO:0000313" key="5">
    <source>
        <dbReference type="EMBL" id="RIB24099.1"/>
    </source>
</evidence>
<sequence>MPDIYHDWRILNMHKIGEDYYSENNNSNNLTALILRGITYSKLEKYENALSDAHRSLEIEPTSLSSFILRVHYSLGQYYKAFLDLNEALDINPLDMITLLYRGEAYFNHGHYDKALSDLEKVLEQYDKDLYNLGMSLEIKSNYTNALIFQAKIWFNLEKYSDTIQFLSKALEIDPKNKIILTLRGGAYFYLNQHNDAIRDLNQVLEIEQNNATVNFLRGEAFYCLGRFHEALVDFNEALKIEPNNIDMLILRGEAYLNLEHYYNAHSDFDKAIEILPTNVTALMFQSKIYLSLGLQEDSLTCMNKILDIEPNNPFALFCRSKIWFRLEQYNNVLNDLSKSLKIETDFVPALIVRGAAYFSLRKYDKAHEDFSKVFEIEPNNETTVNYLIEAFNGFDFTSLKYFMIKSSKKFEMNNITAIMLCGEEFFIRGQFDYALLYFNKVLEISPNDKTALILSAKIFFILKNYENTIIYLNKILKVEPNNDIARFYQSEANFKLGQHKESHLSTEKLSKILEIEFNNAFILYNTDINFKLRQFNKAISDLDIAIKLKPNDIEILILRGKTFFFLEKYDLALFDFIKALELEPNNIFTQLYINEIFDKPLLQENNNNSIFTNFDIEINGSGTTTDMKQANYWFQMEKSKFHEIIRSEYRDLDIDDEVKTLLDNDKYQLSWIPYDFENIRAIGKGGFSIVYSARWISKHIESNRAEGYLYQYVALKEFYNNEYLNELITYCEIGAENPSFMKFYGITRRENVLVLQQASMGSLSQNLQAISTMKWKDKLNLLFSITFDLKAIHSKGIIHRDLHSGNILQDNLHSAYIADLGLSIQYLKPKDGVVCGILPYIAPEILNGKQYTTASDIYSLGVVMTEISTGKMAFCNYEFNIHLMKKICEEDLRPWFSPWTPNCYIELARQCMDSDPQKRPIANDIYNKLGEWIKCIEDSDNSEIKKQFLCGDDNFIKLVDYFKNLKSFDDWRETIKQFFSDDILINYKLDEWIKNLENSGNLDETKNQFSDIDKYGKESSDDHKYKSRYFQKNSNSLLIPLP</sequence>
<reference evidence="5 6" key="1">
    <citation type="submission" date="2018-06" db="EMBL/GenBank/DDBJ databases">
        <title>Comparative genomics reveals the genomic features of Rhizophagus irregularis, R. cerebriforme, R. diaphanum and Gigaspora rosea, and their symbiotic lifestyle signature.</title>
        <authorList>
            <person name="Morin E."/>
            <person name="San Clemente H."/>
            <person name="Chen E.C.H."/>
            <person name="De La Providencia I."/>
            <person name="Hainaut M."/>
            <person name="Kuo A."/>
            <person name="Kohler A."/>
            <person name="Murat C."/>
            <person name="Tang N."/>
            <person name="Roy S."/>
            <person name="Loubradou J."/>
            <person name="Henrissat B."/>
            <person name="Grigoriev I.V."/>
            <person name="Corradi N."/>
            <person name="Roux C."/>
            <person name="Martin F.M."/>
        </authorList>
    </citation>
    <scope>NUCLEOTIDE SEQUENCE [LARGE SCALE GENOMIC DNA]</scope>
    <source>
        <strain evidence="5 6">DAOM 194757</strain>
    </source>
</reference>
<dbReference type="SUPFAM" id="SSF56112">
    <property type="entry name" value="Protein kinase-like (PK-like)"/>
    <property type="match status" value="1"/>
</dbReference>
<keyword evidence="6" id="KW-1185">Reference proteome</keyword>
<feature type="repeat" description="TPR" evidence="3">
    <location>
        <begin position="348"/>
        <end position="381"/>
    </location>
</feature>
<dbReference type="SMART" id="SM00028">
    <property type="entry name" value="TPR"/>
    <property type="match status" value="14"/>
</dbReference>
<dbReference type="InterPro" id="IPR050498">
    <property type="entry name" value="Ycf3"/>
</dbReference>
<evidence type="ECO:0000259" key="4">
    <source>
        <dbReference type="PROSITE" id="PS50011"/>
    </source>
</evidence>
<dbReference type="STRING" id="44941.A0A397VSX0"/>
<dbReference type="SMART" id="SM00220">
    <property type="entry name" value="S_TKc"/>
    <property type="match status" value="1"/>
</dbReference>
<evidence type="ECO:0000256" key="3">
    <source>
        <dbReference type="PROSITE-ProRule" id="PRU00339"/>
    </source>
</evidence>
<dbReference type="PANTHER" id="PTHR44858">
    <property type="entry name" value="TETRATRICOPEPTIDE REPEAT PROTEIN 6"/>
    <property type="match status" value="1"/>
</dbReference>
<dbReference type="Pfam" id="PF13414">
    <property type="entry name" value="TPR_11"/>
    <property type="match status" value="1"/>
</dbReference>
<feature type="repeat" description="TPR" evidence="3">
    <location>
        <begin position="416"/>
        <end position="449"/>
    </location>
</feature>
<gene>
    <name evidence="5" type="ORF">C2G38_2032150</name>
</gene>
<dbReference type="InterPro" id="IPR011990">
    <property type="entry name" value="TPR-like_helical_dom_sf"/>
</dbReference>
<feature type="repeat" description="TPR" evidence="3">
    <location>
        <begin position="144"/>
        <end position="177"/>
    </location>
</feature>
<dbReference type="InterPro" id="IPR019734">
    <property type="entry name" value="TPR_rpt"/>
</dbReference>
<dbReference type="Gene3D" id="1.25.40.10">
    <property type="entry name" value="Tetratricopeptide repeat domain"/>
    <property type="match status" value="7"/>
</dbReference>
<keyword evidence="2 3" id="KW-0802">TPR repeat</keyword>
<dbReference type="InterPro" id="IPR013105">
    <property type="entry name" value="TPR_2"/>
</dbReference>
<dbReference type="PROSITE" id="PS50293">
    <property type="entry name" value="TPR_REGION"/>
    <property type="match status" value="1"/>
</dbReference>
<feature type="domain" description="Protein kinase" evidence="4">
    <location>
        <begin position="677"/>
        <end position="934"/>
    </location>
</feature>
<dbReference type="GO" id="GO:0004672">
    <property type="term" value="F:protein kinase activity"/>
    <property type="evidence" value="ECO:0007669"/>
    <property type="project" value="InterPro"/>
</dbReference>
<keyword evidence="1" id="KW-0677">Repeat</keyword>
<dbReference type="Proteomes" id="UP000266673">
    <property type="component" value="Unassembled WGS sequence"/>
</dbReference>
<dbReference type="Pfam" id="PF13181">
    <property type="entry name" value="TPR_8"/>
    <property type="match status" value="2"/>
</dbReference>
<feature type="repeat" description="TPR" evidence="3">
    <location>
        <begin position="554"/>
        <end position="587"/>
    </location>
</feature>
<proteinExistence type="predicted"/>
<evidence type="ECO:0000256" key="1">
    <source>
        <dbReference type="ARBA" id="ARBA00022737"/>
    </source>
</evidence>
<dbReference type="Pfam" id="PF13174">
    <property type="entry name" value="TPR_6"/>
    <property type="match status" value="1"/>
</dbReference>
<evidence type="ECO:0000313" key="6">
    <source>
        <dbReference type="Proteomes" id="UP000266673"/>
    </source>
</evidence>
<name>A0A397VSX0_9GLOM</name>
<organism evidence="5 6">
    <name type="scientific">Gigaspora rosea</name>
    <dbReference type="NCBI Taxonomy" id="44941"/>
    <lineage>
        <taxon>Eukaryota</taxon>
        <taxon>Fungi</taxon>
        <taxon>Fungi incertae sedis</taxon>
        <taxon>Mucoromycota</taxon>
        <taxon>Glomeromycotina</taxon>
        <taxon>Glomeromycetes</taxon>
        <taxon>Diversisporales</taxon>
        <taxon>Gigasporaceae</taxon>
        <taxon>Gigaspora</taxon>
    </lineage>
</organism>
<dbReference type="InterPro" id="IPR000719">
    <property type="entry name" value="Prot_kinase_dom"/>
</dbReference>
<dbReference type="PROSITE" id="PS50011">
    <property type="entry name" value="PROTEIN_KINASE_DOM"/>
    <property type="match status" value="1"/>
</dbReference>
<feature type="repeat" description="TPR" evidence="3">
    <location>
        <begin position="246"/>
        <end position="279"/>
    </location>
</feature>